<evidence type="ECO:0000256" key="1">
    <source>
        <dbReference type="SAM" id="SignalP"/>
    </source>
</evidence>
<gene>
    <name evidence="2" type="ORF">GAN75_15315</name>
</gene>
<feature type="chain" id="PRO_5029707450" evidence="1">
    <location>
        <begin position="20"/>
        <end position="225"/>
    </location>
</feature>
<proteinExistence type="predicted"/>
<accession>A0A7J5JUX1</accession>
<name>A0A7J5JUX1_BACT4</name>
<reference evidence="2 3" key="1">
    <citation type="journal article" date="2019" name="Nat. Med.">
        <title>A library of human gut bacterial isolates paired with longitudinal multiomics data enables mechanistic microbiome research.</title>
        <authorList>
            <person name="Poyet M."/>
            <person name="Groussin M."/>
            <person name="Gibbons S.M."/>
            <person name="Avila-Pacheco J."/>
            <person name="Jiang X."/>
            <person name="Kearney S.M."/>
            <person name="Perrotta A.R."/>
            <person name="Berdy B."/>
            <person name="Zhao S."/>
            <person name="Lieberman T.D."/>
            <person name="Swanson P.K."/>
            <person name="Smith M."/>
            <person name="Roesemann S."/>
            <person name="Alexander J.E."/>
            <person name="Rich S.A."/>
            <person name="Livny J."/>
            <person name="Vlamakis H."/>
            <person name="Clish C."/>
            <person name="Bullock K."/>
            <person name="Deik A."/>
            <person name="Scott J."/>
            <person name="Pierce K.A."/>
            <person name="Xavier R.J."/>
            <person name="Alm E.J."/>
        </authorList>
    </citation>
    <scope>NUCLEOTIDE SEQUENCE [LARGE SCALE GENOMIC DNA]</scope>
    <source>
        <strain evidence="2 3">BIOML-A160</strain>
    </source>
</reference>
<sequence>MKKLLSITMLLISSLFVYAQQDVTKFLGIPVDGSKSEMIQKLKTKGYTSSQHNKGILVGEFNGMNVNIHVVTNNNKVYRIMACDVNSIDKGEIKIRFNRLCEQFKKNSKYLSLKDYTIPDDEDISYEMTVNSKKYEAVFYQAPLVVDSVETANKLRAALLVKYTEEQLANPTEEIKKDIYETSTSFVVDMMLKKPVWFRIEEFAGKYYIAMYYDNEYNMANGEDL</sequence>
<comment type="caution">
    <text evidence="2">The sequence shown here is derived from an EMBL/GenBank/DDBJ whole genome shotgun (WGS) entry which is preliminary data.</text>
</comment>
<organism evidence="2 3">
    <name type="scientific">Bacteroides thetaiotaomicron</name>
    <dbReference type="NCBI Taxonomy" id="818"/>
    <lineage>
        <taxon>Bacteria</taxon>
        <taxon>Pseudomonadati</taxon>
        <taxon>Bacteroidota</taxon>
        <taxon>Bacteroidia</taxon>
        <taxon>Bacteroidales</taxon>
        <taxon>Bacteroidaceae</taxon>
        <taxon>Bacteroides</taxon>
    </lineage>
</organism>
<evidence type="ECO:0000313" key="2">
    <source>
        <dbReference type="EMBL" id="KAB4455174.1"/>
    </source>
</evidence>
<protein>
    <submittedName>
        <fullName evidence="2">Uncharacterized protein</fullName>
    </submittedName>
</protein>
<feature type="signal peptide" evidence="1">
    <location>
        <begin position="1"/>
        <end position="19"/>
    </location>
</feature>
<keyword evidence="1" id="KW-0732">Signal</keyword>
<dbReference type="AlphaFoldDB" id="A0A7J5JUX1"/>
<dbReference type="Proteomes" id="UP000436825">
    <property type="component" value="Unassembled WGS sequence"/>
</dbReference>
<dbReference type="EMBL" id="WCRW01000009">
    <property type="protein sequence ID" value="KAB4455174.1"/>
    <property type="molecule type" value="Genomic_DNA"/>
</dbReference>
<dbReference type="RefSeq" id="WP_211479234.1">
    <property type="nucleotide sequence ID" value="NZ_CP072224.1"/>
</dbReference>
<evidence type="ECO:0000313" key="3">
    <source>
        <dbReference type="Proteomes" id="UP000436825"/>
    </source>
</evidence>